<dbReference type="AlphaFoldDB" id="A0A1E5SXY3"/>
<keyword evidence="1" id="KW-0812">Transmembrane</keyword>
<evidence type="ECO:0000313" key="3">
    <source>
        <dbReference type="Proteomes" id="UP000095552"/>
    </source>
</evidence>
<keyword evidence="1" id="KW-1133">Transmembrane helix</keyword>
<dbReference type="STRING" id="1563681.BFP71_10810"/>
<gene>
    <name evidence="2" type="ORF">BFP71_10810</name>
</gene>
<dbReference type="EMBL" id="MDGQ01000005">
    <property type="protein sequence ID" value="OEK03981.1"/>
    <property type="molecule type" value="Genomic_DNA"/>
</dbReference>
<dbReference type="Proteomes" id="UP000095552">
    <property type="component" value="Unassembled WGS sequence"/>
</dbReference>
<evidence type="ECO:0000313" key="2">
    <source>
        <dbReference type="EMBL" id="OEK03981.1"/>
    </source>
</evidence>
<organism evidence="2 3">
    <name type="scientific">Roseivirga misakiensis</name>
    <dbReference type="NCBI Taxonomy" id="1563681"/>
    <lineage>
        <taxon>Bacteria</taxon>
        <taxon>Pseudomonadati</taxon>
        <taxon>Bacteroidota</taxon>
        <taxon>Cytophagia</taxon>
        <taxon>Cytophagales</taxon>
        <taxon>Roseivirgaceae</taxon>
        <taxon>Roseivirga</taxon>
    </lineage>
</organism>
<keyword evidence="1" id="KW-0472">Membrane</keyword>
<evidence type="ECO:0000256" key="1">
    <source>
        <dbReference type="SAM" id="Phobius"/>
    </source>
</evidence>
<proteinExistence type="predicted"/>
<protein>
    <submittedName>
        <fullName evidence="2">Uncharacterized protein</fullName>
    </submittedName>
</protein>
<reference evidence="2 3" key="1">
    <citation type="submission" date="2016-08" db="EMBL/GenBank/DDBJ databases">
        <title>Draft genome of Fabibacter sp. strain SK-8.</title>
        <authorList>
            <person name="Wong S.-K."/>
            <person name="Hamasaki K."/>
            <person name="Yoshizawa S."/>
        </authorList>
    </citation>
    <scope>NUCLEOTIDE SEQUENCE [LARGE SCALE GENOMIC DNA]</scope>
    <source>
        <strain evidence="2 3">SK-8</strain>
    </source>
</reference>
<name>A0A1E5SXY3_9BACT</name>
<accession>A0A1E5SXY3</accession>
<feature type="transmembrane region" description="Helical" evidence="1">
    <location>
        <begin position="21"/>
        <end position="42"/>
    </location>
</feature>
<sequence>MIKFFRKIRQQLMAEKKIGKYLLYAIGEIVLVVIGILIAVAINNNNQIKKMKVEEQQYLIALKEEFEFNKERLATMIVRDSMNIEATKRLLAYTSPKPPIISETEFHGMINKVVMNETQFSPSPGVLAEIINAGKLGTFSDPELKKALGAWEAQLVRVKFQEQEEVHRARMTLINFLNTNSNVRRAFYTNLGKKLVIGDSKFKGQNQSILQLEQFENFLVDYLIVSYFLNRTYYKPLAEQIEELIQVINDNILENNNNAILAEN</sequence>
<comment type="caution">
    <text evidence="2">The sequence shown here is derived from an EMBL/GenBank/DDBJ whole genome shotgun (WGS) entry which is preliminary data.</text>
</comment>
<keyword evidence="3" id="KW-1185">Reference proteome</keyword>